<dbReference type="EMBL" id="GBRH01272102">
    <property type="protein sequence ID" value="JAD25793.1"/>
    <property type="molecule type" value="Transcribed_RNA"/>
</dbReference>
<evidence type="ECO:0000313" key="1">
    <source>
        <dbReference type="EMBL" id="JAD25793.1"/>
    </source>
</evidence>
<proteinExistence type="predicted"/>
<name>A0A0A8YJQ8_ARUDO</name>
<reference evidence="1" key="2">
    <citation type="journal article" date="2015" name="Data Brief">
        <title>Shoot transcriptome of the giant reed, Arundo donax.</title>
        <authorList>
            <person name="Barrero R.A."/>
            <person name="Guerrero F.D."/>
            <person name="Moolhuijzen P."/>
            <person name="Goolsby J.A."/>
            <person name="Tidwell J."/>
            <person name="Bellgard S.E."/>
            <person name="Bellgard M.I."/>
        </authorList>
    </citation>
    <scope>NUCLEOTIDE SEQUENCE</scope>
    <source>
        <tissue evidence="1">Shoot tissue taken approximately 20 cm above the soil surface</tissue>
    </source>
</reference>
<reference evidence="1" key="1">
    <citation type="submission" date="2014-09" db="EMBL/GenBank/DDBJ databases">
        <authorList>
            <person name="Magalhaes I.L.F."/>
            <person name="Oliveira U."/>
            <person name="Santos F.R."/>
            <person name="Vidigal T.H.D.A."/>
            <person name="Brescovit A.D."/>
            <person name="Santos A.J."/>
        </authorList>
    </citation>
    <scope>NUCLEOTIDE SEQUENCE</scope>
    <source>
        <tissue evidence="1">Shoot tissue taken approximately 20 cm above the soil surface</tissue>
    </source>
</reference>
<protein>
    <submittedName>
        <fullName evidence="1">Uncharacterized protein</fullName>
    </submittedName>
</protein>
<accession>A0A0A8YJQ8</accession>
<organism evidence="1">
    <name type="scientific">Arundo donax</name>
    <name type="common">Giant reed</name>
    <name type="synonym">Donax arundinaceus</name>
    <dbReference type="NCBI Taxonomy" id="35708"/>
    <lineage>
        <taxon>Eukaryota</taxon>
        <taxon>Viridiplantae</taxon>
        <taxon>Streptophyta</taxon>
        <taxon>Embryophyta</taxon>
        <taxon>Tracheophyta</taxon>
        <taxon>Spermatophyta</taxon>
        <taxon>Magnoliopsida</taxon>
        <taxon>Liliopsida</taxon>
        <taxon>Poales</taxon>
        <taxon>Poaceae</taxon>
        <taxon>PACMAD clade</taxon>
        <taxon>Arundinoideae</taxon>
        <taxon>Arundineae</taxon>
        <taxon>Arundo</taxon>
    </lineage>
</organism>
<sequence>MLWSCYIF</sequence>